<dbReference type="InParanoid" id="W3X3J8"/>
<sequence>MGLYFEQSWAILSTVGLVNVLYGLVVISITKLSIVVLIPIIVSAAGAVANGLCYYAFYSDHPLTNTLVASGFADIFWLIQEVGVSFYSYAILIKLLKSRSRMVFCILFWTVVSAIITVRLVILVGRIKIIQDPDTKYQQSVNYLHVGYFSLIAVLECLSAFFLLRKFASAQRASIDTLLNTSLLQHLMRSTETRVASLALLGISRAITYAFCPSLPQALTTAGQVDRFIYTLECMFPLMMYIDILACKIKFTDRSNMELPRVQSFRSDHVRLDSSEQATPRLLQRQFDRGTEIKEDGIKGDE</sequence>
<evidence type="ECO:0000256" key="1">
    <source>
        <dbReference type="SAM" id="Phobius"/>
    </source>
</evidence>
<feature type="transmembrane region" description="Helical" evidence="1">
    <location>
        <begin position="6"/>
        <end position="27"/>
    </location>
</feature>
<proteinExistence type="predicted"/>
<accession>W3X3J8</accession>
<name>W3X3J8_PESFW</name>
<dbReference type="KEGG" id="pfy:PFICI_08179"/>
<keyword evidence="1" id="KW-0472">Membrane</keyword>
<organism evidence="2 3">
    <name type="scientific">Pestalotiopsis fici (strain W106-1 / CGMCC3.15140)</name>
    <dbReference type="NCBI Taxonomy" id="1229662"/>
    <lineage>
        <taxon>Eukaryota</taxon>
        <taxon>Fungi</taxon>
        <taxon>Dikarya</taxon>
        <taxon>Ascomycota</taxon>
        <taxon>Pezizomycotina</taxon>
        <taxon>Sordariomycetes</taxon>
        <taxon>Xylariomycetidae</taxon>
        <taxon>Amphisphaeriales</taxon>
        <taxon>Sporocadaceae</taxon>
        <taxon>Pestalotiopsis</taxon>
    </lineage>
</organism>
<dbReference type="Proteomes" id="UP000030651">
    <property type="component" value="Unassembled WGS sequence"/>
</dbReference>
<feature type="transmembrane region" description="Helical" evidence="1">
    <location>
        <begin position="145"/>
        <end position="164"/>
    </location>
</feature>
<reference evidence="3" key="1">
    <citation type="journal article" date="2015" name="BMC Genomics">
        <title>Genomic and transcriptomic analysis of the endophytic fungus Pestalotiopsis fici reveals its lifestyle and high potential for synthesis of natural products.</title>
        <authorList>
            <person name="Wang X."/>
            <person name="Zhang X."/>
            <person name="Liu L."/>
            <person name="Xiang M."/>
            <person name="Wang W."/>
            <person name="Sun X."/>
            <person name="Che Y."/>
            <person name="Guo L."/>
            <person name="Liu G."/>
            <person name="Guo L."/>
            <person name="Wang C."/>
            <person name="Yin W.B."/>
            <person name="Stadler M."/>
            <person name="Zhang X."/>
            <person name="Liu X."/>
        </authorList>
    </citation>
    <scope>NUCLEOTIDE SEQUENCE [LARGE SCALE GENOMIC DNA]</scope>
    <source>
        <strain evidence="3">W106-1 / CGMCC3.15140</strain>
    </source>
</reference>
<keyword evidence="1" id="KW-0812">Transmembrane</keyword>
<feature type="transmembrane region" description="Helical" evidence="1">
    <location>
        <begin position="103"/>
        <end position="125"/>
    </location>
</feature>
<evidence type="ECO:0008006" key="4">
    <source>
        <dbReference type="Google" id="ProtNLM"/>
    </source>
</evidence>
<keyword evidence="3" id="KW-1185">Reference proteome</keyword>
<dbReference type="AlphaFoldDB" id="W3X3J8"/>
<evidence type="ECO:0000313" key="3">
    <source>
        <dbReference type="Proteomes" id="UP000030651"/>
    </source>
</evidence>
<dbReference type="RefSeq" id="XP_007834951.1">
    <property type="nucleotide sequence ID" value="XM_007836760.1"/>
</dbReference>
<protein>
    <recommendedName>
        <fullName evidence="4">G-protein coupled receptors family 1 profile domain-containing protein</fullName>
    </recommendedName>
</protein>
<evidence type="ECO:0000313" key="2">
    <source>
        <dbReference type="EMBL" id="ETS80650.1"/>
    </source>
</evidence>
<dbReference type="EMBL" id="KI912113">
    <property type="protein sequence ID" value="ETS80650.1"/>
    <property type="molecule type" value="Genomic_DNA"/>
</dbReference>
<feature type="transmembrane region" description="Helical" evidence="1">
    <location>
        <begin position="77"/>
        <end position="96"/>
    </location>
</feature>
<dbReference type="HOGENOM" id="CLU_040838_1_0_1"/>
<feature type="transmembrane region" description="Helical" evidence="1">
    <location>
        <begin position="34"/>
        <end position="57"/>
    </location>
</feature>
<gene>
    <name evidence="2" type="ORF">PFICI_08179</name>
</gene>
<dbReference type="OrthoDB" id="5306317at2759"/>
<dbReference type="OMA" id="CYYAFYD"/>
<dbReference type="GeneID" id="19273192"/>
<keyword evidence="1" id="KW-1133">Transmembrane helix</keyword>
<dbReference type="eggNOG" id="ENOG502RYWT">
    <property type="taxonomic scope" value="Eukaryota"/>
</dbReference>